<evidence type="ECO:0000256" key="1">
    <source>
        <dbReference type="SAM" id="MobiDB-lite"/>
    </source>
</evidence>
<name>A0A139A3W8_GONPJ</name>
<feature type="compositionally biased region" description="Basic and acidic residues" evidence="1">
    <location>
        <begin position="41"/>
        <end position="56"/>
    </location>
</feature>
<accession>A0A139A3W8</accession>
<dbReference type="Proteomes" id="UP000070544">
    <property type="component" value="Unassembled WGS sequence"/>
</dbReference>
<keyword evidence="3" id="KW-1185">Reference proteome</keyword>
<dbReference type="AlphaFoldDB" id="A0A139A3W8"/>
<sequence>MAGDPSYRSTLTTFPLSFSLSPNPHVVGGYSSLTLIDGEGNEGRLTRGSKGEDGGC</sequence>
<evidence type="ECO:0000313" key="2">
    <source>
        <dbReference type="EMBL" id="KXS11369.1"/>
    </source>
</evidence>
<reference evidence="2 3" key="1">
    <citation type="journal article" date="2015" name="Genome Biol. Evol.">
        <title>Phylogenomic analyses indicate that early fungi evolved digesting cell walls of algal ancestors of land plants.</title>
        <authorList>
            <person name="Chang Y."/>
            <person name="Wang S."/>
            <person name="Sekimoto S."/>
            <person name="Aerts A.L."/>
            <person name="Choi C."/>
            <person name="Clum A."/>
            <person name="LaButti K.M."/>
            <person name="Lindquist E.A."/>
            <person name="Yee Ngan C."/>
            <person name="Ohm R.A."/>
            <person name="Salamov A.A."/>
            <person name="Grigoriev I.V."/>
            <person name="Spatafora J.W."/>
            <person name="Berbee M.L."/>
        </authorList>
    </citation>
    <scope>NUCLEOTIDE SEQUENCE [LARGE SCALE GENOMIC DNA]</scope>
    <source>
        <strain evidence="2 3">JEL478</strain>
    </source>
</reference>
<feature type="region of interest" description="Disordered" evidence="1">
    <location>
        <begin position="37"/>
        <end position="56"/>
    </location>
</feature>
<gene>
    <name evidence="2" type="ORF">M427DRAFT_60781</name>
</gene>
<organism evidence="2 3">
    <name type="scientific">Gonapodya prolifera (strain JEL478)</name>
    <name type="common">Monoblepharis prolifera</name>
    <dbReference type="NCBI Taxonomy" id="1344416"/>
    <lineage>
        <taxon>Eukaryota</taxon>
        <taxon>Fungi</taxon>
        <taxon>Fungi incertae sedis</taxon>
        <taxon>Chytridiomycota</taxon>
        <taxon>Chytridiomycota incertae sedis</taxon>
        <taxon>Monoblepharidomycetes</taxon>
        <taxon>Monoblepharidales</taxon>
        <taxon>Gonapodyaceae</taxon>
        <taxon>Gonapodya</taxon>
    </lineage>
</organism>
<dbReference type="EMBL" id="KQ965803">
    <property type="protein sequence ID" value="KXS11369.1"/>
    <property type="molecule type" value="Genomic_DNA"/>
</dbReference>
<protein>
    <submittedName>
        <fullName evidence="2">Uncharacterized protein</fullName>
    </submittedName>
</protein>
<proteinExistence type="predicted"/>
<evidence type="ECO:0000313" key="3">
    <source>
        <dbReference type="Proteomes" id="UP000070544"/>
    </source>
</evidence>